<evidence type="ECO:0000256" key="2">
    <source>
        <dbReference type="ARBA" id="ARBA00023125"/>
    </source>
</evidence>
<dbReference type="EMBL" id="CP093443">
    <property type="protein sequence ID" value="UVI35645.1"/>
    <property type="molecule type" value="Genomic_DNA"/>
</dbReference>
<dbReference type="SMART" id="SM00895">
    <property type="entry name" value="FCD"/>
    <property type="match status" value="1"/>
</dbReference>
<dbReference type="Gene3D" id="1.10.10.10">
    <property type="entry name" value="Winged helix-like DNA-binding domain superfamily/Winged helix DNA-binding domain"/>
    <property type="match status" value="1"/>
</dbReference>
<keyword evidence="3" id="KW-0804">Transcription</keyword>
<evidence type="ECO:0000256" key="1">
    <source>
        <dbReference type="ARBA" id="ARBA00023015"/>
    </source>
</evidence>
<name>A0ABY5SND5_9MICO</name>
<dbReference type="SMART" id="SM00345">
    <property type="entry name" value="HTH_GNTR"/>
    <property type="match status" value="1"/>
</dbReference>
<dbReference type="InterPro" id="IPR000524">
    <property type="entry name" value="Tscrpt_reg_HTH_GntR"/>
</dbReference>
<gene>
    <name evidence="6" type="ORF">L1F31_16225</name>
</gene>
<dbReference type="InterPro" id="IPR011711">
    <property type="entry name" value="GntR_C"/>
</dbReference>
<evidence type="ECO:0000256" key="3">
    <source>
        <dbReference type="ARBA" id="ARBA00023163"/>
    </source>
</evidence>
<dbReference type="InterPro" id="IPR036388">
    <property type="entry name" value="WH-like_DNA-bd_sf"/>
</dbReference>
<dbReference type="PANTHER" id="PTHR43537:SF24">
    <property type="entry name" value="GLUCONATE OPERON TRANSCRIPTIONAL REPRESSOR"/>
    <property type="match status" value="1"/>
</dbReference>
<feature type="domain" description="HTH gntR-type" evidence="5">
    <location>
        <begin position="47"/>
        <end position="114"/>
    </location>
</feature>
<accession>A0ABY5SND5</accession>
<dbReference type="PROSITE" id="PS50949">
    <property type="entry name" value="HTH_GNTR"/>
    <property type="match status" value="1"/>
</dbReference>
<dbReference type="InterPro" id="IPR008920">
    <property type="entry name" value="TF_FadR/GntR_C"/>
</dbReference>
<keyword evidence="1" id="KW-0805">Transcription regulation</keyword>
<proteinExistence type="predicted"/>
<dbReference type="SUPFAM" id="SSF46785">
    <property type="entry name" value="Winged helix' DNA-binding domain"/>
    <property type="match status" value="1"/>
</dbReference>
<dbReference type="Pfam" id="PF00392">
    <property type="entry name" value="GntR"/>
    <property type="match status" value="1"/>
</dbReference>
<protein>
    <submittedName>
        <fullName evidence="6">GntR family transcriptional regulator</fullName>
    </submittedName>
</protein>
<sequence>MAAAAGNEKGSAKTEGNRSDRVASRSDDRSADRSADRVAARPPASNTERRQRVIDEIKRRIVLGELMPGQRIIEADLTSSLEVSRPTAREALNQMARDGFLIQEAYRGLRVSNIEVDSMLEIARVRVALDSEAIDEILDDPTGGRMARLEEIWKRFESESTAADPLAVHEAHIRFHRGIWEAADNYLLMRIWPVVEAQMTIILAYDQFTRRDSGRAHAIHAALMRAIRSGDRARIRTALDVHTMDSAQELALLVSGSTDQG</sequence>
<dbReference type="Gene3D" id="1.20.120.530">
    <property type="entry name" value="GntR ligand-binding domain-like"/>
    <property type="match status" value="1"/>
</dbReference>
<evidence type="ECO:0000259" key="5">
    <source>
        <dbReference type="PROSITE" id="PS50949"/>
    </source>
</evidence>
<dbReference type="InterPro" id="IPR036390">
    <property type="entry name" value="WH_DNA-bd_sf"/>
</dbReference>
<evidence type="ECO:0000313" key="6">
    <source>
        <dbReference type="EMBL" id="UVI35645.1"/>
    </source>
</evidence>
<keyword evidence="7" id="KW-1185">Reference proteome</keyword>
<dbReference type="Pfam" id="PF07729">
    <property type="entry name" value="FCD"/>
    <property type="match status" value="1"/>
</dbReference>
<dbReference type="Proteomes" id="UP001064879">
    <property type="component" value="Chromosome"/>
</dbReference>
<keyword evidence="2" id="KW-0238">DNA-binding</keyword>
<dbReference type="SUPFAM" id="SSF48008">
    <property type="entry name" value="GntR ligand-binding domain-like"/>
    <property type="match status" value="1"/>
</dbReference>
<feature type="region of interest" description="Disordered" evidence="4">
    <location>
        <begin position="1"/>
        <end position="51"/>
    </location>
</feature>
<dbReference type="PANTHER" id="PTHR43537">
    <property type="entry name" value="TRANSCRIPTIONAL REGULATOR, GNTR FAMILY"/>
    <property type="match status" value="1"/>
</dbReference>
<reference evidence="6" key="1">
    <citation type="submission" date="2022-03" db="EMBL/GenBank/DDBJ databases">
        <title>Brevibacterium spongiae sp. nov., isolated from marine sponge.</title>
        <authorList>
            <person name="Li Z."/>
            <person name="Zhang M."/>
        </authorList>
    </citation>
    <scope>NUCLEOTIDE SEQUENCE</scope>
    <source>
        <strain evidence="6">WHS-Z9</strain>
    </source>
</reference>
<feature type="compositionally biased region" description="Basic and acidic residues" evidence="4">
    <location>
        <begin position="10"/>
        <end position="39"/>
    </location>
</feature>
<dbReference type="RefSeq" id="WP_265418272.1">
    <property type="nucleotide sequence ID" value="NZ_CP093443.1"/>
</dbReference>
<organism evidence="6 7">
    <name type="scientific">Brevibacterium spongiae</name>
    <dbReference type="NCBI Taxonomy" id="2909672"/>
    <lineage>
        <taxon>Bacteria</taxon>
        <taxon>Bacillati</taxon>
        <taxon>Actinomycetota</taxon>
        <taxon>Actinomycetes</taxon>
        <taxon>Micrococcales</taxon>
        <taxon>Brevibacteriaceae</taxon>
        <taxon>Brevibacterium</taxon>
    </lineage>
</organism>
<evidence type="ECO:0000256" key="4">
    <source>
        <dbReference type="SAM" id="MobiDB-lite"/>
    </source>
</evidence>
<evidence type="ECO:0000313" key="7">
    <source>
        <dbReference type="Proteomes" id="UP001064879"/>
    </source>
</evidence>